<proteinExistence type="predicted"/>
<name>A0A6J1AUG2_9ROSI</name>
<dbReference type="Gene3D" id="2.30.30.140">
    <property type="match status" value="1"/>
</dbReference>
<sequence length="188" mass="21097">MGSEESVFFQVKAPGSMRDIVWGKVKSHPWWSGQIFDEALALPTAVFEELNETYVNAFGVDLQEKLPFEASRASLCSLQASEMISCKQELHRLLWFLSPKPAKIYSSACNAISSSIGLDTLELKARFAQFGPFDSVPRLFWKSSTCRIVFRYKSDAQMAYRYNAGNKSLFGNAKVDCYLQPLAASELP</sequence>
<evidence type="ECO:0000313" key="3">
    <source>
        <dbReference type="RefSeq" id="XP_021290812.1"/>
    </source>
</evidence>
<feature type="domain" description="PWWP" evidence="1">
    <location>
        <begin position="17"/>
        <end position="59"/>
    </location>
</feature>
<dbReference type="AlphaFoldDB" id="A0A6J1AUG2"/>
<dbReference type="GeneID" id="110421537"/>
<reference evidence="3" key="1">
    <citation type="submission" date="2025-08" db="UniProtKB">
        <authorList>
            <consortium name="RefSeq"/>
        </authorList>
    </citation>
    <scope>IDENTIFICATION</scope>
    <source>
        <tissue evidence="3">Leaf</tissue>
    </source>
</reference>
<evidence type="ECO:0000259" key="1">
    <source>
        <dbReference type="PROSITE" id="PS50812"/>
    </source>
</evidence>
<evidence type="ECO:0000313" key="2">
    <source>
        <dbReference type="Proteomes" id="UP000504621"/>
    </source>
</evidence>
<dbReference type="PANTHER" id="PTHR10688">
    <property type="entry name" value="PWWP DOMAIN-CONTAINING PROTEIN"/>
    <property type="match status" value="1"/>
</dbReference>
<gene>
    <name evidence="3" type="primary">LOC110421537</name>
</gene>
<organism evidence="2 3">
    <name type="scientific">Herrania umbratica</name>
    <dbReference type="NCBI Taxonomy" id="108875"/>
    <lineage>
        <taxon>Eukaryota</taxon>
        <taxon>Viridiplantae</taxon>
        <taxon>Streptophyta</taxon>
        <taxon>Embryophyta</taxon>
        <taxon>Tracheophyta</taxon>
        <taxon>Spermatophyta</taxon>
        <taxon>Magnoliopsida</taxon>
        <taxon>eudicotyledons</taxon>
        <taxon>Gunneridae</taxon>
        <taxon>Pentapetalae</taxon>
        <taxon>rosids</taxon>
        <taxon>malvids</taxon>
        <taxon>Malvales</taxon>
        <taxon>Malvaceae</taxon>
        <taxon>Byttnerioideae</taxon>
        <taxon>Herrania</taxon>
    </lineage>
</organism>
<dbReference type="Proteomes" id="UP000504621">
    <property type="component" value="Unplaced"/>
</dbReference>
<keyword evidence="2" id="KW-1185">Reference proteome</keyword>
<accession>A0A6J1AUG2</accession>
<dbReference type="OrthoDB" id="1751607at2759"/>
<dbReference type="RefSeq" id="XP_021290812.1">
    <property type="nucleotide sequence ID" value="XM_021435137.1"/>
</dbReference>
<protein>
    <submittedName>
        <fullName evidence="3">Uncharacterized protein LOC110421537</fullName>
    </submittedName>
</protein>
<dbReference type="PANTHER" id="PTHR10688:SF5">
    <property type="entry name" value="PWWP DOMAIN-CONTAINING PROTEIN 1-RELATED"/>
    <property type="match status" value="1"/>
</dbReference>
<dbReference type="InterPro" id="IPR000313">
    <property type="entry name" value="PWWP_dom"/>
</dbReference>
<dbReference type="PROSITE" id="PS50812">
    <property type="entry name" value="PWWP"/>
    <property type="match status" value="1"/>
</dbReference>
<dbReference type="InterPro" id="IPR052657">
    <property type="entry name" value="PDP_family_Arabidopsis"/>
</dbReference>
<dbReference type="SUPFAM" id="SSF63748">
    <property type="entry name" value="Tudor/PWWP/MBT"/>
    <property type="match status" value="1"/>
</dbReference>